<dbReference type="EMBL" id="CP048877">
    <property type="protein sequence ID" value="QIJ70820.1"/>
    <property type="molecule type" value="Genomic_DNA"/>
</dbReference>
<sequence length="362" mass="38081">MSAKAIIFTFCLLVFVFFGSSKSEARVSGICSDCHTMHNSQGGSLVSSSVNPYLLNDDCVGCHTGTNTAGGKIPKVYDPTGPVYGNNTLAGGNFYWVLQDATKGHNCLSIPGMSADPNLNDAPGHHGPGSPVNCSVCHSWNVYPPGASGDCASCHSRISSCESCHKPAHHADDSATVVGESGGWYRFLVSSNHPDSLLGVKGIEDPDWEFTVSPSDHNEYNGCANADGRPDNSISHFCGGCHGYFHGTHNSADGNGQSPWLRHPSSIPLPSSGEYALYNTQDGVTVGPYNPLAPVARNPATLSGMSGPTSVVTPGSDQVMCLSCHRAHGSPYPDMLRWDYSSCSSGVANSQCGCFVCHTTKD</sequence>
<dbReference type="InterPro" id="IPR010177">
    <property type="entry name" value="Paired_CXXCH_1"/>
</dbReference>
<evidence type="ECO:0000313" key="1">
    <source>
        <dbReference type="EMBL" id="QIJ70820.1"/>
    </source>
</evidence>
<dbReference type="KEGG" id="tav:G4V39_00410"/>
<reference evidence="1 2" key="1">
    <citation type="submission" date="2020-02" db="EMBL/GenBank/DDBJ databases">
        <title>Genome analysis of Thermosulfuriphilus ammonigenes ST65T, an anaerobic thermophilic chemolithoautotrophic bacterium isolated from a deep-sea hydrothermal vent.</title>
        <authorList>
            <person name="Slobodkina G."/>
            <person name="Allioux M."/>
            <person name="Merkel A."/>
            <person name="Alain K."/>
            <person name="Jebbar M."/>
            <person name="Slobodkin A."/>
        </authorList>
    </citation>
    <scope>NUCLEOTIDE SEQUENCE [LARGE SCALE GENOMIC DNA]</scope>
    <source>
        <strain evidence="1 2">ST65</strain>
    </source>
</reference>
<dbReference type="Proteomes" id="UP000502179">
    <property type="component" value="Chromosome"/>
</dbReference>
<name>A0A6G7PT75_9BACT</name>
<gene>
    <name evidence="1" type="ORF">G4V39_00410</name>
</gene>
<dbReference type="AlphaFoldDB" id="A0A6G7PT75"/>
<organism evidence="1 2">
    <name type="scientific">Thermosulfuriphilus ammonigenes</name>
    <dbReference type="NCBI Taxonomy" id="1936021"/>
    <lineage>
        <taxon>Bacteria</taxon>
        <taxon>Pseudomonadati</taxon>
        <taxon>Thermodesulfobacteriota</taxon>
        <taxon>Thermodesulfobacteria</taxon>
        <taxon>Thermodesulfobacteriales</taxon>
        <taxon>Thermodesulfobacteriaceae</taxon>
        <taxon>Thermosulfuriphilus</taxon>
    </lineage>
</organism>
<evidence type="ECO:0000313" key="2">
    <source>
        <dbReference type="Proteomes" id="UP000502179"/>
    </source>
</evidence>
<dbReference type="Pfam" id="PF09699">
    <property type="entry name" value="Paired_CXXCH_1"/>
    <property type="match status" value="1"/>
</dbReference>
<dbReference type="SUPFAM" id="SSF48695">
    <property type="entry name" value="Multiheme cytochromes"/>
    <property type="match status" value="1"/>
</dbReference>
<dbReference type="InterPro" id="IPR036280">
    <property type="entry name" value="Multihaem_cyt_sf"/>
</dbReference>
<keyword evidence="2" id="KW-1185">Reference proteome</keyword>
<dbReference type="RefSeq" id="WP_166031043.1">
    <property type="nucleotide sequence ID" value="NZ_CP048877.1"/>
</dbReference>
<proteinExistence type="predicted"/>
<protein>
    <submittedName>
        <fullName evidence="1">Uncharacterized protein</fullName>
    </submittedName>
</protein>
<accession>A0A6G7PT75</accession>